<feature type="domain" description="DUF1023" evidence="1">
    <location>
        <begin position="40"/>
        <end position="68"/>
    </location>
</feature>
<name>A0A5R9F9V3_9ACTN</name>
<gene>
    <name evidence="2" type="ORF">FE633_44780</name>
</gene>
<dbReference type="InterPro" id="IPR010427">
    <property type="entry name" value="DUF1023"/>
</dbReference>
<keyword evidence="3" id="KW-1185">Reference proteome</keyword>
<evidence type="ECO:0000313" key="3">
    <source>
        <dbReference type="Proteomes" id="UP000305906"/>
    </source>
</evidence>
<dbReference type="AlphaFoldDB" id="A0A5R9F9V3"/>
<sequence>MAASRILVRRSRMVCSPPVARSVARGRPGEGGRCSHGPVLLRKVSALNARAQVSLLCHSYGTVVCAPSRNASAS</sequence>
<evidence type="ECO:0000259" key="1">
    <source>
        <dbReference type="Pfam" id="PF06259"/>
    </source>
</evidence>
<comment type="caution">
    <text evidence="2">The sequence shown here is derived from an EMBL/GenBank/DDBJ whole genome shotgun (WGS) entry which is preliminary data.</text>
</comment>
<dbReference type="Pfam" id="PF06259">
    <property type="entry name" value="Abhydrolase_8"/>
    <property type="match status" value="1"/>
</dbReference>
<dbReference type="EMBL" id="VBZC01000103">
    <property type="protein sequence ID" value="TLS39841.1"/>
    <property type="molecule type" value="Genomic_DNA"/>
</dbReference>
<evidence type="ECO:0000313" key="2">
    <source>
        <dbReference type="EMBL" id="TLS39841.1"/>
    </source>
</evidence>
<organism evidence="2 3">
    <name type="scientific">Streptomyces montanus</name>
    <dbReference type="NCBI Taxonomy" id="2580423"/>
    <lineage>
        <taxon>Bacteria</taxon>
        <taxon>Bacillati</taxon>
        <taxon>Actinomycetota</taxon>
        <taxon>Actinomycetes</taxon>
        <taxon>Kitasatosporales</taxon>
        <taxon>Streptomycetaceae</taxon>
        <taxon>Streptomyces</taxon>
    </lineage>
</organism>
<accession>A0A5R9F9V3</accession>
<dbReference type="RefSeq" id="WP_138050912.1">
    <property type="nucleotide sequence ID" value="NZ_VBZC01000103.1"/>
</dbReference>
<reference evidence="2 3" key="1">
    <citation type="submission" date="2019-05" db="EMBL/GenBank/DDBJ databases">
        <title>Streptomyces sp. NEAU-C151, a novel actinomycete isolated from soil.</title>
        <authorList>
            <person name="Han L."/>
            <person name="Jiang H."/>
        </authorList>
    </citation>
    <scope>NUCLEOTIDE SEQUENCE [LARGE SCALE GENOMIC DNA]</scope>
    <source>
        <strain evidence="2 3">NEAU-C151</strain>
    </source>
</reference>
<dbReference type="Proteomes" id="UP000305906">
    <property type="component" value="Unassembled WGS sequence"/>
</dbReference>
<proteinExistence type="predicted"/>
<protein>
    <recommendedName>
        <fullName evidence="1">DUF1023 domain-containing protein</fullName>
    </recommendedName>
</protein>